<gene>
    <name evidence="2" type="ORF">CHC_T00001231001</name>
</gene>
<dbReference type="RefSeq" id="XP_005718716.1">
    <property type="nucleotide sequence ID" value="XM_005718659.1"/>
</dbReference>
<sequence length="105" mass="11703">MQALAHLTILSHIWSPAAVIVENASIRGGRTIPRVLGIYGAGWSNSWFRVCPAPCRIPASGSLRAVLSALFLKVYSRICCNFAKDPFNMRFTRIARRKFSPLAHF</sequence>
<proteinExistence type="predicted"/>
<evidence type="ECO:0000313" key="3">
    <source>
        <dbReference type="Proteomes" id="UP000012073"/>
    </source>
</evidence>
<name>R7QMV1_CHOCR</name>
<feature type="chain" id="PRO_5004442940" description="Secreted protein" evidence="1">
    <location>
        <begin position="20"/>
        <end position="105"/>
    </location>
</feature>
<dbReference type="GeneID" id="17326435"/>
<organism evidence="2 3">
    <name type="scientific">Chondrus crispus</name>
    <name type="common">Carrageen Irish moss</name>
    <name type="synonym">Polymorpha crispa</name>
    <dbReference type="NCBI Taxonomy" id="2769"/>
    <lineage>
        <taxon>Eukaryota</taxon>
        <taxon>Rhodophyta</taxon>
        <taxon>Florideophyceae</taxon>
        <taxon>Rhodymeniophycidae</taxon>
        <taxon>Gigartinales</taxon>
        <taxon>Gigartinaceae</taxon>
        <taxon>Chondrus</taxon>
    </lineage>
</organism>
<dbReference type="Gramene" id="CDF38811">
    <property type="protein sequence ID" value="CDF38811"/>
    <property type="gene ID" value="CHC_T00001231001"/>
</dbReference>
<feature type="signal peptide" evidence="1">
    <location>
        <begin position="1"/>
        <end position="19"/>
    </location>
</feature>
<keyword evidence="3" id="KW-1185">Reference proteome</keyword>
<dbReference type="EMBL" id="HG001969">
    <property type="protein sequence ID" value="CDF38811.1"/>
    <property type="molecule type" value="Genomic_DNA"/>
</dbReference>
<accession>R7QMV1</accession>
<reference evidence="3" key="1">
    <citation type="journal article" date="2013" name="Proc. Natl. Acad. Sci. U.S.A.">
        <title>Genome structure and metabolic features in the red seaweed Chondrus crispus shed light on evolution of the Archaeplastida.</title>
        <authorList>
            <person name="Collen J."/>
            <person name="Porcel B."/>
            <person name="Carre W."/>
            <person name="Ball S.G."/>
            <person name="Chaparro C."/>
            <person name="Tonon T."/>
            <person name="Barbeyron T."/>
            <person name="Michel G."/>
            <person name="Noel B."/>
            <person name="Valentin K."/>
            <person name="Elias M."/>
            <person name="Artiguenave F."/>
            <person name="Arun A."/>
            <person name="Aury J.M."/>
            <person name="Barbosa-Neto J.F."/>
            <person name="Bothwell J.H."/>
            <person name="Bouget F.Y."/>
            <person name="Brillet L."/>
            <person name="Cabello-Hurtado F."/>
            <person name="Capella-Gutierrez S."/>
            <person name="Charrier B."/>
            <person name="Cladiere L."/>
            <person name="Cock J.M."/>
            <person name="Coelho S.M."/>
            <person name="Colleoni C."/>
            <person name="Czjzek M."/>
            <person name="Da Silva C."/>
            <person name="Delage L."/>
            <person name="Denoeud F."/>
            <person name="Deschamps P."/>
            <person name="Dittami S.M."/>
            <person name="Gabaldon T."/>
            <person name="Gachon C.M."/>
            <person name="Groisillier A."/>
            <person name="Herve C."/>
            <person name="Jabbari K."/>
            <person name="Katinka M."/>
            <person name="Kloareg B."/>
            <person name="Kowalczyk N."/>
            <person name="Labadie K."/>
            <person name="Leblanc C."/>
            <person name="Lopez P.J."/>
            <person name="McLachlan D.H."/>
            <person name="Meslet-Cladiere L."/>
            <person name="Moustafa A."/>
            <person name="Nehr Z."/>
            <person name="Nyvall Collen P."/>
            <person name="Panaud O."/>
            <person name="Partensky F."/>
            <person name="Poulain J."/>
            <person name="Rensing S.A."/>
            <person name="Rousvoal S."/>
            <person name="Samson G."/>
            <person name="Symeonidi A."/>
            <person name="Weissenbach J."/>
            <person name="Zambounis A."/>
            <person name="Wincker P."/>
            <person name="Boyen C."/>
        </authorList>
    </citation>
    <scope>NUCLEOTIDE SEQUENCE [LARGE SCALE GENOMIC DNA]</scope>
    <source>
        <strain evidence="3">cv. Stackhouse</strain>
    </source>
</reference>
<protein>
    <recommendedName>
        <fullName evidence="4">Secreted protein</fullName>
    </recommendedName>
</protein>
<evidence type="ECO:0000313" key="2">
    <source>
        <dbReference type="EMBL" id="CDF38811.1"/>
    </source>
</evidence>
<keyword evidence="1" id="KW-0732">Signal</keyword>
<evidence type="ECO:0000256" key="1">
    <source>
        <dbReference type="SAM" id="SignalP"/>
    </source>
</evidence>
<dbReference type="Proteomes" id="UP000012073">
    <property type="component" value="Unassembled WGS sequence"/>
</dbReference>
<evidence type="ECO:0008006" key="4">
    <source>
        <dbReference type="Google" id="ProtNLM"/>
    </source>
</evidence>
<dbReference type="KEGG" id="ccp:CHC_T00001231001"/>
<dbReference type="AlphaFoldDB" id="R7QMV1"/>